<accession>A0A922ILD9</accession>
<dbReference type="EMBL" id="AMPZ03000006">
    <property type="protein sequence ID" value="KAH9581804.1"/>
    <property type="molecule type" value="Genomic_DNA"/>
</dbReference>
<reference evidence="1" key="4">
    <citation type="journal article" date="2022" name="PLoS Pathog.">
        <title>Chromosome-level genome of Schistosoma haematobium underpins genome-wide explorations of molecular variation.</title>
        <authorList>
            <person name="Stroehlein A.J."/>
            <person name="Korhonen P.K."/>
            <person name="Lee V.V."/>
            <person name="Ralph S.A."/>
            <person name="Mentink-Kane M."/>
            <person name="You H."/>
            <person name="McManus D.P."/>
            <person name="Tchuente L.T."/>
            <person name="Stothard J.R."/>
            <person name="Kaur P."/>
            <person name="Dudchenko O."/>
            <person name="Aiden E.L."/>
            <person name="Yang B."/>
            <person name="Yang H."/>
            <person name="Emery A.M."/>
            <person name="Webster B.L."/>
            <person name="Brindley P.J."/>
            <person name="Rollinson D."/>
            <person name="Chang B.C.H."/>
            <person name="Gasser R.B."/>
            <person name="Young N.D."/>
        </authorList>
    </citation>
    <scope>NUCLEOTIDE SEQUENCE</scope>
</reference>
<evidence type="ECO:0000313" key="1">
    <source>
        <dbReference type="EMBL" id="KAH9581804.1"/>
    </source>
</evidence>
<dbReference type="Proteomes" id="UP000471633">
    <property type="component" value="Unassembled WGS sequence"/>
</dbReference>
<dbReference type="AlphaFoldDB" id="A0A922ILD9"/>
<reference evidence="1" key="2">
    <citation type="journal article" date="2019" name="Gigascience">
        <title>High-quality Schistosoma haematobium genome achieved by single-molecule and long-range sequencing.</title>
        <authorList>
            <person name="Stroehlein A.J."/>
            <person name="Korhonen P.K."/>
            <person name="Chong T.M."/>
            <person name="Lim Y.L."/>
            <person name="Chan K.G."/>
            <person name="Webster B."/>
            <person name="Rollinson D."/>
            <person name="Brindley P.J."/>
            <person name="Gasser R.B."/>
            <person name="Young N.D."/>
        </authorList>
    </citation>
    <scope>NUCLEOTIDE SEQUENCE</scope>
</reference>
<gene>
    <name evidence="1" type="ORF">MS3_00011077</name>
</gene>
<dbReference type="KEGG" id="shx:MS3_00011077"/>
<keyword evidence="2" id="KW-1185">Reference proteome</keyword>
<protein>
    <submittedName>
        <fullName evidence="1">Uncharacterized protein</fullName>
    </submittedName>
</protein>
<dbReference type="GeneID" id="75578352"/>
<dbReference type="RefSeq" id="XP_051065818.1">
    <property type="nucleotide sequence ID" value="XM_051219484.1"/>
</dbReference>
<proteinExistence type="predicted"/>
<dbReference type="CTD" id="75578352"/>
<sequence length="187" mass="22211">MFLSQDKRFYDFFTVMLDSFEVSTLNTRPIVERVIAEISAELKNHGVQPDQSKLSKNNIEVIKLINLVIECRRMFHESEQGVRTFSEAIATIHFNKFKSPLLINFNFTELIDCFERQRKHHQMEADRRNGSMCYVDLPSQHIEVIQKVDWEFDNFYSMYYEFSKYMCKYIKSMHFNGVGVCVCVDEI</sequence>
<reference evidence="1" key="3">
    <citation type="submission" date="2021-06" db="EMBL/GenBank/DDBJ databases">
        <title>Chromosome-level genome assembly for S. haematobium.</title>
        <authorList>
            <person name="Stroehlein A.J."/>
        </authorList>
    </citation>
    <scope>NUCLEOTIDE SEQUENCE</scope>
</reference>
<reference evidence="1" key="1">
    <citation type="journal article" date="2012" name="Nat. Genet.">
        <title>Whole-genome sequence of Schistosoma haematobium.</title>
        <authorList>
            <person name="Young N.D."/>
            <person name="Jex A.R."/>
            <person name="Li B."/>
            <person name="Liu S."/>
            <person name="Yang L."/>
            <person name="Xiong Z."/>
            <person name="Li Y."/>
            <person name="Cantacessi C."/>
            <person name="Hall R.S."/>
            <person name="Xu X."/>
            <person name="Chen F."/>
            <person name="Wu X."/>
            <person name="Zerlotini A."/>
            <person name="Oliveira G."/>
            <person name="Hofmann A."/>
            <person name="Zhang G."/>
            <person name="Fang X."/>
            <person name="Kang Y."/>
            <person name="Campbell B.E."/>
            <person name="Loukas A."/>
            <person name="Ranganathan S."/>
            <person name="Rollinson D."/>
            <person name="Rinaldi G."/>
            <person name="Brindley P.J."/>
            <person name="Yang H."/>
            <person name="Wang J."/>
            <person name="Wang J."/>
            <person name="Gasser R.B."/>
        </authorList>
    </citation>
    <scope>NUCLEOTIDE SEQUENCE</scope>
</reference>
<name>A0A922ILD9_SCHHA</name>
<evidence type="ECO:0000313" key="2">
    <source>
        <dbReference type="Proteomes" id="UP000471633"/>
    </source>
</evidence>
<organism evidence="1 2">
    <name type="scientific">Schistosoma haematobium</name>
    <name type="common">Blood fluke</name>
    <dbReference type="NCBI Taxonomy" id="6185"/>
    <lineage>
        <taxon>Eukaryota</taxon>
        <taxon>Metazoa</taxon>
        <taxon>Spiralia</taxon>
        <taxon>Lophotrochozoa</taxon>
        <taxon>Platyhelminthes</taxon>
        <taxon>Trematoda</taxon>
        <taxon>Digenea</taxon>
        <taxon>Strigeidida</taxon>
        <taxon>Schistosomatoidea</taxon>
        <taxon>Schistosomatidae</taxon>
        <taxon>Schistosoma</taxon>
    </lineage>
</organism>
<comment type="caution">
    <text evidence="1">The sequence shown here is derived from an EMBL/GenBank/DDBJ whole genome shotgun (WGS) entry which is preliminary data.</text>
</comment>